<feature type="domain" description="Formyl transferase C-terminal" evidence="7">
    <location>
        <begin position="207"/>
        <end position="304"/>
    </location>
</feature>
<dbReference type="Proteomes" id="UP000484885">
    <property type="component" value="Unassembled WGS sequence"/>
</dbReference>
<sequence>MNPRLLFAGTPTFAVPALRALIESGQSPLAVLTQPDRAAGRGRKMCPSPIKQLALDAGIDVLQPERLKSSDLAPRLNDLQPDLLITAAYGQILPRWLLALPRHGCWNLHASLLPRWRGASPINQAILHGDAETGVSLMQMEAGLDTGPVLAQAATAIGDEETAGELHDRLAPMAASLLLQTLRQLVDGTLPAAEPQDDARATHAPLISRGDASLDWQQPARNLVRRVRAFNPWPVAFARLDGLDVRIFRARAGGSVGQAPGTLVRGHGRPDAVVVACGEGSLEILELQAPARKRVTAVDWLNAHPDWR</sequence>
<dbReference type="CDD" id="cd08704">
    <property type="entry name" value="Met_tRNA_FMT_C"/>
    <property type="match status" value="1"/>
</dbReference>
<dbReference type="GO" id="GO:0005829">
    <property type="term" value="C:cytosol"/>
    <property type="evidence" value="ECO:0007669"/>
    <property type="project" value="TreeGrafter"/>
</dbReference>
<dbReference type="RefSeq" id="WP_164211289.1">
    <property type="nucleotide sequence ID" value="NZ_JAAGSC010000041.1"/>
</dbReference>
<keyword evidence="3 5" id="KW-0808">Transferase</keyword>
<name>A0A845UVN7_9GAMM</name>
<evidence type="ECO:0000259" key="6">
    <source>
        <dbReference type="Pfam" id="PF00551"/>
    </source>
</evidence>
<dbReference type="InterPro" id="IPR001555">
    <property type="entry name" value="GART_AS"/>
</dbReference>
<organism evidence="8 9">
    <name type="scientific">Wenzhouxiangella limi</name>
    <dbReference type="NCBI Taxonomy" id="2707351"/>
    <lineage>
        <taxon>Bacteria</taxon>
        <taxon>Pseudomonadati</taxon>
        <taxon>Pseudomonadota</taxon>
        <taxon>Gammaproteobacteria</taxon>
        <taxon>Chromatiales</taxon>
        <taxon>Wenzhouxiangellaceae</taxon>
        <taxon>Wenzhouxiangella</taxon>
    </lineage>
</organism>
<dbReference type="EC" id="2.1.2.9" evidence="2 5"/>
<dbReference type="PANTHER" id="PTHR11138">
    <property type="entry name" value="METHIONYL-TRNA FORMYLTRANSFERASE"/>
    <property type="match status" value="1"/>
</dbReference>
<keyword evidence="4 5" id="KW-0648">Protein biosynthesis</keyword>
<dbReference type="InterPro" id="IPR002376">
    <property type="entry name" value="Formyl_transf_N"/>
</dbReference>
<comment type="similarity">
    <text evidence="1 5">Belongs to the Fmt family.</text>
</comment>
<dbReference type="Gene3D" id="3.40.50.12230">
    <property type="match status" value="1"/>
</dbReference>
<evidence type="ECO:0000256" key="5">
    <source>
        <dbReference type="HAMAP-Rule" id="MF_00182"/>
    </source>
</evidence>
<dbReference type="Pfam" id="PF00551">
    <property type="entry name" value="Formyl_trans_N"/>
    <property type="match status" value="1"/>
</dbReference>
<evidence type="ECO:0000313" key="9">
    <source>
        <dbReference type="Proteomes" id="UP000484885"/>
    </source>
</evidence>
<gene>
    <name evidence="5" type="primary">fmt</name>
    <name evidence="8" type="ORF">G3I74_09145</name>
</gene>
<reference evidence="8 9" key="1">
    <citation type="submission" date="2020-02" db="EMBL/GenBank/DDBJ databases">
        <authorList>
            <person name="Zhang X.-Y."/>
        </authorList>
    </citation>
    <scope>NUCLEOTIDE SEQUENCE [LARGE SCALE GENOMIC DNA]</scope>
    <source>
        <strain evidence="8 9">C33</strain>
    </source>
</reference>
<dbReference type="InterPro" id="IPR036477">
    <property type="entry name" value="Formyl_transf_N_sf"/>
</dbReference>
<evidence type="ECO:0000256" key="2">
    <source>
        <dbReference type="ARBA" id="ARBA00012261"/>
    </source>
</evidence>
<dbReference type="SUPFAM" id="SSF53328">
    <property type="entry name" value="Formyltransferase"/>
    <property type="match status" value="1"/>
</dbReference>
<dbReference type="PANTHER" id="PTHR11138:SF5">
    <property type="entry name" value="METHIONYL-TRNA FORMYLTRANSFERASE, MITOCHONDRIAL"/>
    <property type="match status" value="1"/>
</dbReference>
<proteinExistence type="inferred from homology"/>
<comment type="function">
    <text evidence="5">Attaches a formyl group to the free amino group of methionyl-tRNA(fMet). The formyl group appears to play a dual role in the initiator identity of N-formylmethionyl-tRNA by promoting its recognition by IF2 and preventing the misappropriation of this tRNA by the elongation apparatus.</text>
</comment>
<evidence type="ECO:0000259" key="7">
    <source>
        <dbReference type="Pfam" id="PF02911"/>
    </source>
</evidence>
<keyword evidence="9" id="KW-1185">Reference proteome</keyword>
<dbReference type="HAMAP" id="MF_00182">
    <property type="entry name" value="Formyl_trans"/>
    <property type="match status" value="1"/>
</dbReference>
<evidence type="ECO:0000313" key="8">
    <source>
        <dbReference type="EMBL" id="NDY95893.1"/>
    </source>
</evidence>
<feature type="binding site" evidence="5">
    <location>
        <begin position="111"/>
        <end position="114"/>
    </location>
    <ligand>
        <name>(6S)-5,6,7,8-tetrahydrofolate</name>
        <dbReference type="ChEBI" id="CHEBI:57453"/>
    </ligand>
</feature>
<comment type="caution">
    <text evidence="8">The sequence shown here is derived from an EMBL/GenBank/DDBJ whole genome shotgun (WGS) entry which is preliminary data.</text>
</comment>
<dbReference type="EMBL" id="JAAGSC010000041">
    <property type="protein sequence ID" value="NDY95893.1"/>
    <property type="molecule type" value="Genomic_DNA"/>
</dbReference>
<evidence type="ECO:0000256" key="3">
    <source>
        <dbReference type="ARBA" id="ARBA00022679"/>
    </source>
</evidence>
<dbReference type="InterPro" id="IPR011034">
    <property type="entry name" value="Formyl_transferase-like_C_sf"/>
</dbReference>
<dbReference type="Pfam" id="PF02911">
    <property type="entry name" value="Formyl_trans_C"/>
    <property type="match status" value="1"/>
</dbReference>
<accession>A0A845UVN7</accession>
<dbReference type="GO" id="GO:0004479">
    <property type="term" value="F:methionyl-tRNA formyltransferase activity"/>
    <property type="evidence" value="ECO:0007669"/>
    <property type="project" value="UniProtKB-UniRule"/>
</dbReference>
<evidence type="ECO:0000256" key="1">
    <source>
        <dbReference type="ARBA" id="ARBA00010699"/>
    </source>
</evidence>
<dbReference type="CDD" id="cd08646">
    <property type="entry name" value="FMT_core_Met-tRNA-FMT_N"/>
    <property type="match status" value="1"/>
</dbReference>
<dbReference type="NCBIfam" id="TIGR00460">
    <property type="entry name" value="fmt"/>
    <property type="match status" value="1"/>
</dbReference>
<dbReference type="AlphaFoldDB" id="A0A845UVN7"/>
<dbReference type="InterPro" id="IPR044135">
    <property type="entry name" value="Met-tRNA-FMT_C"/>
</dbReference>
<protein>
    <recommendedName>
        <fullName evidence="2 5">Methionyl-tRNA formyltransferase</fullName>
        <ecNumber evidence="2 5">2.1.2.9</ecNumber>
    </recommendedName>
</protein>
<dbReference type="InterPro" id="IPR005793">
    <property type="entry name" value="Formyl_trans_C"/>
</dbReference>
<dbReference type="PROSITE" id="PS00373">
    <property type="entry name" value="GART"/>
    <property type="match status" value="1"/>
</dbReference>
<comment type="catalytic activity">
    <reaction evidence="5">
        <text>L-methionyl-tRNA(fMet) + (6R)-10-formyltetrahydrofolate = N-formyl-L-methionyl-tRNA(fMet) + (6S)-5,6,7,8-tetrahydrofolate + H(+)</text>
        <dbReference type="Rhea" id="RHEA:24380"/>
        <dbReference type="Rhea" id="RHEA-COMP:9952"/>
        <dbReference type="Rhea" id="RHEA-COMP:9953"/>
        <dbReference type="ChEBI" id="CHEBI:15378"/>
        <dbReference type="ChEBI" id="CHEBI:57453"/>
        <dbReference type="ChEBI" id="CHEBI:78530"/>
        <dbReference type="ChEBI" id="CHEBI:78844"/>
        <dbReference type="ChEBI" id="CHEBI:195366"/>
        <dbReference type="EC" id="2.1.2.9"/>
    </reaction>
</comment>
<dbReference type="InterPro" id="IPR005794">
    <property type="entry name" value="Fmt"/>
</dbReference>
<dbReference type="InterPro" id="IPR041711">
    <property type="entry name" value="Met-tRNA-FMT_N"/>
</dbReference>
<evidence type="ECO:0000256" key="4">
    <source>
        <dbReference type="ARBA" id="ARBA00022917"/>
    </source>
</evidence>
<dbReference type="SUPFAM" id="SSF50486">
    <property type="entry name" value="FMT C-terminal domain-like"/>
    <property type="match status" value="1"/>
</dbReference>
<feature type="domain" description="Formyl transferase N-terminal" evidence="6">
    <location>
        <begin position="7"/>
        <end position="181"/>
    </location>
</feature>